<feature type="domain" description="Phospholipase/carboxylesterase/thioesterase" evidence="2">
    <location>
        <begin position="7"/>
        <end position="245"/>
    </location>
</feature>
<dbReference type="Gene3D" id="3.40.50.1820">
    <property type="entry name" value="alpha/beta hydrolase"/>
    <property type="match status" value="1"/>
</dbReference>
<proteinExistence type="inferred from homology"/>
<dbReference type="GO" id="GO:0052689">
    <property type="term" value="F:carboxylic ester hydrolase activity"/>
    <property type="evidence" value="ECO:0007669"/>
    <property type="project" value="TreeGrafter"/>
</dbReference>
<sequence>MPPRQHTIEPTQGHSHTFIFLHGRDSTASEFAPEFFESQASDDRTFPQIFPSIKWVFPTAKNLMSERFGIEMSQWFDMWSTEDPEERDDISLAGLSDSVVFLLDLIGREVEILGNSKRVVLGGISQGCATAIHALFNFRVGALGGFVGLCSWLPTKATLRDARELLGIGASDITTSQTPEDPLQTPVFLAHSLADPVIDIRYGEKLQRSLRDLGMTVEWKTYDSAKHWITEPQGVDDIVAFLKKIINK</sequence>
<evidence type="ECO:0000313" key="4">
    <source>
        <dbReference type="Proteomes" id="UP000490939"/>
    </source>
</evidence>
<dbReference type="GO" id="GO:0008474">
    <property type="term" value="F:palmitoyl-(protein) hydrolase activity"/>
    <property type="evidence" value="ECO:0007669"/>
    <property type="project" value="TreeGrafter"/>
</dbReference>
<reference evidence="3 4" key="1">
    <citation type="submission" date="2019-07" db="EMBL/GenBank/DDBJ databases">
        <title>Venturia inaequalis Genome Resource.</title>
        <authorList>
            <person name="Lichtner F.J."/>
        </authorList>
    </citation>
    <scope>NUCLEOTIDE SEQUENCE [LARGE SCALE GENOMIC DNA]</scope>
    <source>
        <strain evidence="3 4">DMI_063113</strain>
    </source>
</reference>
<keyword evidence="4" id="KW-1185">Reference proteome</keyword>
<protein>
    <recommendedName>
        <fullName evidence="2">Phospholipase/carboxylesterase/thioesterase domain-containing protein</fullName>
    </recommendedName>
</protein>
<comment type="similarity">
    <text evidence="1">Belongs to the AB hydrolase superfamily. AB hydrolase 2 family.</text>
</comment>
<gene>
    <name evidence="3" type="ORF">EG327_000294</name>
</gene>
<dbReference type="Pfam" id="PF02230">
    <property type="entry name" value="Abhydrolase_2"/>
    <property type="match status" value="1"/>
</dbReference>
<organism evidence="3 4">
    <name type="scientific">Venturia inaequalis</name>
    <name type="common">Apple scab fungus</name>
    <dbReference type="NCBI Taxonomy" id="5025"/>
    <lineage>
        <taxon>Eukaryota</taxon>
        <taxon>Fungi</taxon>
        <taxon>Dikarya</taxon>
        <taxon>Ascomycota</taxon>
        <taxon>Pezizomycotina</taxon>
        <taxon>Dothideomycetes</taxon>
        <taxon>Pleosporomycetidae</taxon>
        <taxon>Venturiales</taxon>
        <taxon>Venturiaceae</taxon>
        <taxon>Venturia</taxon>
    </lineage>
</organism>
<evidence type="ECO:0000256" key="1">
    <source>
        <dbReference type="ARBA" id="ARBA00006499"/>
    </source>
</evidence>
<dbReference type="InterPro" id="IPR003140">
    <property type="entry name" value="PLipase/COase/thioEstase"/>
</dbReference>
<dbReference type="PANTHER" id="PTHR10655:SF63">
    <property type="entry name" value="PHOSPHOLIPASE_CARBOXYLESTERASE_THIOESTERASE DOMAIN-CONTAINING PROTEIN"/>
    <property type="match status" value="1"/>
</dbReference>
<dbReference type="PANTHER" id="PTHR10655">
    <property type="entry name" value="LYSOPHOSPHOLIPASE-RELATED"/>
    <property type="match status" value="1"/>
</dbReference>
<dbReference type="GO" id="GO:0005737">
    <property type="term" value="C:cytoplasm"/>
    <property type="evidence" value="ECO:0007669"/>
    <property type="project" value="TreeGrafter"/>
</dbReference>
<accession>A0A8H3UAC9</accession>
<evidence type="ECO:0000313" key="3">
    <source>
        <dbReference type="EMBL" id="KAE9965916.1"/>
    </source>
</evidence>
<dbReference type="InterPro" id="IPR029058">
    <property type="entry name" value="AB_hydrolase_fold"/>
</dbReference>
<dbReference type="AlphaFoldDB" id="A0A8H3UAC9"/>
<dbReference type="SUPFAM" id="SSF53474">
    <property type="entry name" value="alpha/beta-Hydrolases"/>
    <property type="match status" value="1"/>
</dbReference>
<comment type="caution">
    <text evidence="3">The sequence shown here is derived from an EMBL/GenBank/DDBJ whole genome shotgun (WGS) entry which is preliminary data.</text>
</comment>
<name>A0A8H3UAC9_VENIN</name>
<dbReference type="EMBL" id="WNWR01001043">
    <property type="protein sequence ID" value="KAE9965916.1"/>
    <property type="molecule type" value="Genomic_DNA"/>
</dbReference>
<dbReference type="Proteomes" id="UP000490939">
    <property type="component" value="Unassembled WGS sequence"/>
</dbReference>
<evidence type="ECO:0000259" key="2">
    <source>
        <dbReference type="Pfam" id="PF02230"/>
    </source>
</evidence>
<dbReference type="InterPro" id="IPR050565">
    <property type="entry name" value="LYPA1-2/EST-like"/>
</dbReference>